<evidence type="ECO:0000256" key="1">
    <source>
        <dbReference type="ARBA" id="ARBA00006865"/>
    </source>
</evidence>
<keyword evidence="4 11" id="KW-0326">Glycosidase</keyword>
<dbReference type="OrthoDB" id="9809583at2"/>
<dbReference type="InterPro" id="IPR000757">
    <property type="entry name" value="Beta-glucanase-like"/>
</dbReference>
<dbReference type="Pfam" id="PF00722">
    <property type="entry name" value="Glyco_hydro_16"/>
    <property type="match status" value="1"/>
</dbReference>
<protein>
    <recommendedName>
        <fullName evidence="2">Beta-glucanase</fullName>
    </recommendedName>
    <alternativeName>
        <fullName evidence="7">1,3-1,4-beta-D-glucan 4-glucanohydrolase</fullName>
    </alternativeName>
    <alternativeName>
        <fullName evidence="6">Endo-beta-1,3-1,4 glucanase</fullName>
    </alternativeName>
    <alternativeName>
        <fullName evidence="5">Lichenase</fullName>
    </alternativeName>
</protein>
<evidence type="ECO:0000256" key="2">
    <source>
        <dbReference type="ARBA" id="ARBA00014569"/>
    </source>
</evidence>
<dbReference type="InterPro" id="IPR013320">
    <property type="entry name" value="ConA-like_dom_sf"/>
</dbReference>
<feature type="active site" description="Proton donor" evidence="8">
    <location>
        <position position="132"/>
    </location>
</feature>
<name>A0A0P1J3W1_9RHOB</name>
<evidence type="ECO:0000256" key="5">
    <source>
        <dbReference type="ARBA" id="ARBA00029722"/>
    </source>
</evidence>
<proteinExistence type="inferred from homology"/>
<feature type="domain" description="GH16" evidence="10">
    <location>
        <begin position="19"/>
        <end position="241"/>
    </location>
</feature>
<dbReference type="PRINTS" id="PR00737">
    <property type="entry name" value="GLHYDRLASE16"/>
</dbReference>
<dbReference type="PROSITE" id="PS51762">
    <property type="entry name" value="GH16_2"/>
    <property type="match status" value="1"/>
</dbReference>
<dbReference type="RefSeq" id="WP_058316540.1">
    <property type="nucleotide sequence ID" value="NZ_CYTO01000024.1"/>
</dbReference>
<dbReference type="PANTHER" id="PTHR31062">
    <property type="entry name" value="XYLOGLUCAN ENDOTRANSGLUCOSYLASE/HYDROLASE PROTEIN 8-RELATED"/>
    <property type="match status" value="1"/>
</dbReference>
<comment type="similarity">
    <text evidence="1">Belongs to the glycosyl hydrolase 16 family.</text>
</comment>
<dbReference type="SUPFAM" id="SSF49899">
    <property type="entry name" value="Concanavalin A-like lectins/glucanases"/>
    <property type="match status" value="1"/>
</dbReference>
<evidence type="ECO:0000259" key="10">
    <source>
        <dbReference type="PROSITE" id="PS51762"/>
    </source>
</evidence>
<feature type="chain" id="PRO_5006065919" description="Beta-glucanase" evidence="9">
    <location>
        <begin position="22"/>
        <end position="253"/>
    </location>
</feature>
<dbReference type="InterPro" id="IPR008264">
    <property type="entry name" value="Beta_glucanase"/>
</dbReference>
<dbReference type="STRING" id="1715691.TA5113_02593"/>
<evidence type="ECO:0000256" key="3">
    <source>
        <dbReference type="ARBA" id="ARBA00022801"/>
    </source>
</evidence>
<sequence length="253" mass="29123">MFLRVLFYVLTFGFSSLAAIAQNKPSPDPFYEEFESFSERRWYVSDGWTNGSHQNCYWARQAVSDTAEDVVTLNYFAHGDGYLCSEIQTRAFFLYGTFEARMRVEPGSGRNGAFFAYAGRVHGQPHHEIDFEILTKSADEVWLNRFVNRNDFGEGGSVQSPNPTSEFHDYAFVWEPGRLRWYIDGVLVRENSDGVPYLPMKIYFSHWAGEKNPKWLGRFRRPEGAVGLEIDRFAYTPLGSPCHFPESIVCDLK</sequence>
<reference evidence="12" key="1">
    <citation type="submission" date="2015-09" db="EMBL/GenBank/DDBJ databases">
        <authorList>
            <person name="Rodrigo-Torres Lidia"/>
            <person name="Arahal R.David."/>
        </authorList>
    </citation>
    <scope>NUCLEOTIDE SEQUENCE [LARGE SCALE GENOMIC DNA]</scope>
    <source>
        <strain evidence="12">CECT 5114</strain>
    </source>
</reference>
<organism evidence="11 12">
    <name type="scientific">Cognatishimia activa</name>
    <dbReference type="NCBI Taxonomy" id="1715691"/>
    <lineage>
        <taxon>Bacteria</taxon>
        <taxon>Pseudomonadati</taxon>
        <taxon>Pseudomonadota</taxon>
        <taxon>Alphaproteobacteria</taxon>
        <taxon>Rhodobacterales</taxon>
        <taxon>Paracoccaceae</taxon>
        <taxon>Cognatishimia</taxon>
    </lineage>
</organism>
<feature type="signal peptide" evidence="9">
    <location>
        <begin position="1"/>
        <end position="21"/>
    </location>
</feature>
<keyword evidence="3 11" id="KW-0378">Hydrolase</keyword>
<dbReference type="EMBL" id="CYUE01000025">
    <property type="protein sequence ID" value="CUK27627.1"/>
    <property type="molecule type" value="Genomic_DNA"/>
</dbReference>
<keyword evidence="9" id="KW-0732">Signal</keyword>
<dbReference type="InterPro" id="IPR044791">
    <property type="entry name" value="Beta-glucanase/XTH"/>
</dbReference>
<dbReference type="GO" id="GO:0004553">
    <property type="term" value="F:hydrolase activity, hydrolyzing O-glycosyl compounds"/>
    <property type="evidence" value="ECO:0007669"/>
    <property type="project" value="InterPro"/>
</dbReference>
<dbReference type="Proteomes" id="UP000051184">
    <property type="component" value="Unassembled WGS sequence"/>
</dbReference>
<gene>
    <name evidence="11" type="primary">exoK</name>
    <name evidence="11" type="ORF">TA5114_03455</name>
</gene>
<evidence type="ECO:0000256" key="8">
    <source>
        <dbReference type="PIRSR" id="PIRSR608264-1"/>
    </source>
</evidence>
<feature type="active site" description="Nucleophile" evidence="8">
    <location>
        <position position="128"/>
    </location>
</feature>
<evidence type="ECO:0000256" key="7">
    <source>
        <dbReference type="ARBA" id="ARBA00031665"/>
    </source>
</evidence>
<keyword evidence="12" id="KW-1185">Reference proteome</keyword>
<accession>A0A0P1J3W1</accession>
<evidence type="ECO:0000313" key="12">
    <source>
        <dbReference type="Proteomes" id="UP000051184"/>
    </source>
</evidence>
<evidence type="ECO:0000256" key="6">
    <source>
        <dbReference type="ARBA" id="ARBA00029771"/>
    </source>
</evidence>
<dbReference type="GO" id="GO:0005975">
    <property type="term" value="P:carbohydrate metabolic process"/>
    <property type="evidence" value="ECO:0007669"/>
    <property type="project" value="InterPro"/>
</dbReference>
<dbReference type="Gene3D" id="2.60.120.200">
    <property type="match status" value="1"/>
</dbReference>
<evidence type="ECO:0000256" key="4">
    <source>
        <dbReference type="ARBA" id="ARBA00023295"/>
    </source>
</evidence>
<dbReference type="AlphaFoldDB" id="A0A0P1J3W1"/>
<evidence type="ECO:0000256" key="9">
    <source>
        <dbReference type="SAM" id="SignalP"/>
    </source>
</evidence>
<evidence type="ECO:0000313" key="11">
    <source>
        <dbReference type="EMBL" id="CUK27627.1"/>
    </source>
</evidence>